<dbReference type="EC" id="3.1.1.11" evidence="3"/>
<protein>
    <recommendedName>
        <fullName evidence="3">pectinesterase</fullName>
        <ecNumber evidence="3">3.1.1.11</ecNumber>
    </recommendedName>
</protein>
<evidence type="ECO:0000256" key="4">
    <source>
        <dbReference type="ARBA" id="ARBA00022801"/>
    </source>
</evidence>
<dbReference type="STRING" id="1448308.A0A2T2NZD0"/>
<dbReference type="PANTHER" id="PTHR31321">
    <property type="entry name" value="ACYL-COA THIOESTER HYDROLASE YBHC-RELATED"/>
    <property type="match status" value="1"/>
</dbReference>
<dbReference type="InterPro" id="IPR000070">
    <property type="entry name" value="Pectinesterase_cat"/>
</dbReference>
<dbReference type="InterPro" id="IPR012334">
    <property type="entry name" value="Pectin_lyas_fold"/>
</dbReference>
<feature type="signal peptide" evidence="6">
    <location>
        <begin position="1"/>
        <end position="24"/>
    </location>
</feature>
<evidence type="ECO:0000256" key="3">
    <source>
        <dbReference type="ARBA" id="ARBA00013229"/>
    </source>
</evidence>
<dbReference type="SUPFAM" id="SSF51126">
    <property type="entry name" value="Pectin lyase-like"/>
    <property type="match status" value="1"/>
</dbReference>
<dbReference type="PANTHER" id="PTHR31321:SF137">
    <property type="entry name" value="PECTIN METHYL ESTERASE (EUROFUNG)"/>
    <property type="match status" value="1"/>
</dbReference>
<comment type="similarity">
    <text evidence="2">Belongs to the pectinesterase family.</text>
</comment>
<reference evidence="8 9" key="1">
    <citation type="journal article" date="2018" name="Front. Microbiol.">
        <title>Genome-Wide Analysis of Corynespora cassiicola Leaf Fall Disease Putative Effectors.</title>
        <authorList>
            <person name="Lopez D."/>
            <person name="Ribeiro S."/>
            <person name="Label P."/>
            <person name="Fumanal B."/>
            <person name="Venisse J.S."/>
            <person name="Kohler A."/>
            <person name="de Oliveira R.R."/>
            <person name="Labutti K."/>
            <person name="Lipzen A."/>
            <person name="Lail K."/>
            <person name="Bauer D."/>
            <person name="Ohm R.A."/>
            <person name="Barry K.W."/>
            <person name="Spatafora J."/>
            <person name="Grigoriev I.V."/>
            <person name="Martin F.M."/>
            <person name="Pujade-Renaud V."/>
        </authorList>
    </citation>
    <scope>NUCLEOTIDE SEQUENCE [LARGE SCALE GENOMIC DNA]</scope>
    <source>
        <strain evidence="8 9">Philippines</strain>
    </source>
</reference>
<comment type="pathway">
    <text evidence="1">Glycan metabolism; pectin degradation; 2-dehydro-3-deoxy-D-gluconate from pectin: step 1/5.</text>
</comment>
<feature type="chain" id="PRO_5015665721" description="pectinesterase" evidence="6">
    <location>
        <begin position="25"/>
        <end position="397"/>
    </location>
</feature>
<proteinExistence type="inferred from homology"/>
<sequence length="397" mass="43305">MILSKTLLATAICAPALCIPLTGAEENFDYSLCQYPTDNVLNGCPRGTIVVGQNGSHADFAQIQTAIESIPNDTSTHHILVLAGDYREQLNMTRQAPVRLIGQTFNAKNQSKNLVTVTWASANGAGSGLTDNAFTSVITVAPTLNASLTGSGPTGFYVPPSTPFGNSDFRAYNLNFRNIFAEQSAGPSLAVSVSRANAGFYHCGFYSYQDTVYVGKLGNAYFYECEIAGQTDFLYGFGTAWIEKSQLTLRGCGGGIIAWKGTNTTFSNKYGCYVSNSNILAANATVKANNKGKCSLGRPWNSLHRSLYLDTFMDTSILPQGYTKWGNNPATWNYNNFTVMAEYESFGPGWNASARVLGNVTQVMNKASVLPYYSPWRVFMRPNSSKPNADWIDRRFL</sequence>
<evidence type="ECO:0000259" key="7">
    <source>
        <dbReference type="Pfam" id="PF01095"/>
    </source>
</evidence>
<dbReference type="GO" id="GO:0042545">
    <property type="term" value="P:cell wall modification"/>
    <property type="evidence" value="ECO:0007669"/>
    <property type="project" value="InterPro"/>
</dbReference>
<dbReference type="EMBL" id="KZ678131">
    <property type="protein sequence ID" value="PSN70781.1"/>
    <property type="molecule type" value="Genomic_DNA"/>
</dbReference>
<evidence type="ECO:0000313" key="9">
    <source>
        <dbReference type="Proteomes" id="UP000240883"/>
    </source>
</evidence>
<evidence type="ECO:0000256" key="6">
    <source>
        <dbReference type="SAM" id="SignalP"/>
    </source>
</evidence>
<evidence type="ECO:0000256" key="2">
    <source>
        <dbReference type="ARBA" id="ARBA00008891"/>
    </source>
</evidence>
<feature type="domain" description="Pectinesterase catalytic" evidence="7">
    <location>
        <begin position="167"/>
        <end position="367"/>
    </location>
</feature>
<evidence type="ECO:0000313" key="8">
    <source>
        <dbReference type="EMBL" id="PSN70781.1"/>
    </source>
</evidence>
<accession>A0A2T2NZD0</accession>
<keyword evidence="9" id="KW-1185">Reference proteome</keyword>
<keyword evidence="4" id="KW-0378">Hydrolase</keyword>
<dbReference type="GO" id="GO:0030599">
    <property type="term" value="F:pectinesterase activity"/>
    <property type="evidence" value="ECO:0007669"/>
    <property type="project" value="UniProtKB-EC"/>
</dbReference>
<name>A0A2T2NZD0_CORCC</name>
<dbReference type="Pfam" id="PF01095">
    <property type="entry name" value="Pectinesterase"/>
    <property type="match status" value="1"/>
</dbReference>
<dbReference type="Gene3D" id="2.160.20.10">
    <property type="entry name" value="Single-stranded right-handed beta-helix, Pectin lyase-like"/>
    <property type="match status" value="1"/>
</dbReference>
<dbReference type="Proteomes" id="UP000240883">
    <property type="component" value="Unassembled WGS sequence"/>
</dbReference>
<dbReference type="AlphaFoldDB" id="A0A2T2NZD0"/>
<keyword evidence="5" id="KW-0063">Aspartyl esterase</keyword>
<keyword evidence="6" id="KW-0732">Signal</keyword>
<dbReference type="GO" id="GO:0045490">
    <property type="term" value="P:pectin catabolic process"/>
    <property type="evidence" value="ECO:0007669"/>
    <property type="project" value="UniProtKB-UniPathway"/>
</dbReference>
<evidence type="ECO:0000256" key="5">
    <source>
        <dbReference type="ARBA" id="ARBA00023085"/>
    </source>
</evidence>
<dbReference type="OrthoDB" id="2019149at2759"/>
<evidence type="ECO:0000256" key="1">
    <source>
        <dbReference type="ARBA" id="ARBA00005184"/>
    </source>
</evidence>
<organism evidence="8 9">
    <name type="scientific">Corynespora cassiicola Philippines</name>
    <dbReference type="NCBI Taxonomy" id="1448308"/>
    <lineage>
        <taxon>Eukaryota</taxon>
        <taxon>Fungi</taxon>
        <taxon>Dikarya</taxon>
        <taxon>Ascomycota</taxon>
        <taxon>Pezizomycotina</taxon>
        <taxon>Dothideomycetes</taxon>
        <taxon>Pleosporomycetidae</taxon>
        <taxon>Pleosporales</taxon>
        <taxon>Corynesporascaceae</taxon>
        <taxon>Corynespora</taxon>
    </lineage>
</organism>
<dbReference type="UniPathway" id="UPA00545">
    <property type="reaction ID" value="UER00823"/>
</dbReference>
<gene>
    <name evidence="8" type="ORF">BS50DRAFT_486221</name>
</gene>
<dbReference type="InterPro" id="IPR011050">
    <property type="entry name" value="Pectin_lyase_fold/virulence"/>
</dbReference>